<dbReference type="Proteomes" id="UP000004968">
    <property type="component" value="Unassembled WGS sequence"/>
</dbReference>
<keyword evidence="5 6" id="KW-0472">Membrane</keyword>
<evidence type="ECO:0000256" key="2">
    <source>
        <dbReference type="ARBA" id="ARBA00022679"/>
    </source>
</evidence>
<name>D3AP88_9FIRM</name>
<dbReference type="Pfam" id="PF10555">
    <property type="entry name" value="MraY_sig1"/>
    <property type="match status" value="1"/>
</dbReference>
<proteinExistence type="predicted"/>
<evidence type="ECO:0000313" key="7">
    <source>
        <dbReference type="EMBL" id="EFC96372.1"/>
    </source>
</evidence>
<dbReference type="AlphaFoldDB" id="D3AP88"/>
<accession>D3AP88</accession>
<gene>
    <name evidence="7" type="primary">mraY</name>
    <name evidence="7" type="ORF">CLOSTHATH_05440</name>
</gene>
<dbReference type="GO" id="GO:0005886">
    <property type="term" value="C:plasma membrane"/>
    <property type="evidence" value="ECO:0007669"/>
    <property type="project" value="TreeGrafter"/>
</dbReference>
<dbReference type="GO" id="GO:0044038">
    <property type="term" value="P:cell wall macromolecule biosynthetic process"/>
    <property type="evidence" value="ECO:0007669"/>
    <property type="project" value="TreeGrafter"/>
</dbReference>
<protein>
    <submittedName>
        <fullName evidence="7">Phospho-N-acetylmuramoyl-pentapeptide-transferase</fullName>
        <ecNumber evidence="7">2.7.8.13</ecNumber>
    </submittedName>
</protein>
<sequence>MINETILAIIIAFAISAILCPIVIPFLHRLKFGQQVREEGPESHLKKQGTPTMGGLIILTSIIITSLFYVKDYPKIIPILFMTVG</sequence>
<comment type="caution">
    <text evidence="7">The sequence shown here is derived from an EMBL/GenBank/DDBJ whole genome shotgun (WGS) entry which is preliminary data.</text>
</comment>
<evidence type="ECO:0000256" key="6">
    <source>
        <dbReference type="SAM" id="Phobius"/>
    </source>
</evidence>
<feature type="non-terminal residue" evidence="7">
    <location>
        <position position="85"/>
    </location>
</feature>
<dbReference type="PROSITE" id="PS01347">
    <property type="entry name" value="MRAY_1"/>
    <property type="match status" value="1"/>
</dbReference>
<dbReference type="EMBL" id="ACIO01000564">
    <property type="protein sequence ID" value="EFC96372.1"/>
    <property type="molecule type" value="Genomic_DNA"/>
</dbReference>
<keyword evidence="2 7" id="KW-0808">Transferase</keyword>
<dbReference type="InterPro" id="IPR000715">
    <property type="entry name" value="Glycosyl_transferase_4"/>
</dbReference>
<reference evidence="7 8" key="1">
    <citation type="submission" date="2010-01" db="EMBL/GenBank/DDBJ databases">
        <authorList>
            <person name="Weinstock G."/>
            <person name="Sodergren E."/>
            <person name="Clifton S."/>
            <person name="Fulton L."/>
            <person name="Fulton B."/>
            <person name="Courtney L."/>
            <person name="Fronick C."/>
            <person name="Harrison M."/>
            <person name="Strong C."/>
            <person name="Farmer C."/>
            <person name="Delahaunty K."/>
            <person name="Markovic C."/>
            <person name="Hall O."/>
            <person name="Minx P."/>
            <person name="Tomlinson C."/>
            <person name="Mitreva M."/>
            <person name="Nelson J."/>
            <person name="Hou S."/>
            <person name="Wollam A."/>
            <person name="Pepin K.H."/>
            <person name="Johnson M."/>
            <person name="Bhonagiri V."/>
            <person name="Nash W.E."/>
            <person name="Warren W."/>
            <person name="Chinwalla A."/>
            <person name="Mardis E.R."/>
            <person name="Wilson R.K."/>
        </authorList>
    </citation>
    <scope>NUCLEOTIDE SEQUENCE [LARGE SCALE GENOMIC DNA]</scope>
    <source>
        <strain evidence="7 8">DSM 13479</strain>
    </source>
</reference>
<dbReference type="PANTHER" id="PTHR22926:SF5">
    <property type="entry name" value="PHOSPHO-N-ACETYLMURAMOYL-PENTAPEPTIDE-TRANSFERASE HOMOLOG"/>
    <property type="match status" value="1"/>
</dbReference>
<dbReference type="GO" id="GO:0016780">
    <property type="term" value="F:phosphotransferase activity, for other substituted phosphate groups"/>
    <property type="evidence" value="ECO:0007669"/>
    <property type="project" value="InterPro"/>
</dbReference>
<organism evidence="7 8">
    <name type="scientific">Hungatella hathewayi DSM 13479</name>
    <dbReference type="NCBI Taxonomy" id="566550"/>
    <lineage>
        <taxon>Bacteria</taxon>
        <taxon>Bacillati</taxon>
        <taxon>Bacillota</taxon>
        <taxon>Clostridia</taxon>
        <taxon>Lachnospirales</taxon>
        <taxon>Lachnospiraceae</taxon>
        <taxon>Hungatella</taxon>
    </lineage>
</organism>
<dbReference type="HOGENOM" id="CLU_178117_0_0_9"/>
<comment type="subcellular location">
    <subcellularLocation>
        <location evidence="1">Membrane</location>
        <topology evidence="1">Multi-pass membrane protein</topology>
    </subcellularLocation>
</comment>
<keyword evidence="4 6" id="KW-1133">Transmembrane helix</keyword>
<dbReference type="GO" id="GO:0071555">
    <property type="term" value="P:cell wall organization"/>
    <property type="evidence" value="ECO:0007669"/>
    <property type="project" value="TreeGrafter"/>
</dbReference>
<feature type="transmembrane region" description="Helical" evidence="6">
    <location>
        <begin position="49"/>
        <end position="70"/>
    </location>
</feature>
<evidence type="ECO:0000313" key="8">
    <source>
        <dbReference type="Proteomes" id="UP000004968"/>
    </source>
</evidence>
<dbReference type="EC" id="2.7.8.13" evidence="7"/>
<dbReference type="PANTHER" id="PTHR22926">
    <property type="entry name" value="PHOSPHO-N-ACETYLMURAMOYL-PENTAPEPTIDE-TRANSFERASE"/>
    <property type="match status" value="1"/>
</dbReference>
<keyword evidence="3 6" id="KW-0812">Transmembrane</keyword>
<evidence type="ECO:0000256" key="1">
    <source>
        <dbReference type="ARBA" id="ARBA00004141"/>
    </source>
</evidence>
<dbReference type="InterPro" id="IPR018480">
    <property type="entry name" value="PNAcMuramoyl-5peptid_Trfase_CS"/>
</dbReference>
<evidence type="ECO:0000256" key="5">
    <source>
        <dbReference type="ARBA" id="ARBA00023136"/>
    </source>
</evidence>
<evidence type="ECO:0000256" key="4">
    <source>
        <dbReference type="ARBA" id="ARBA00022989"/>
    </source>
</evidence>
<evidence type="ECO:0000256" key="3">
    <source>
        <dbReference type="ARBA" id="ARBA00022692"/>
    </source>
</evidence>
<feature type="transmembrane region" description="Helical" evidence="6">
    <location>
        <begin position="6"/>
        <end position="28"/>
    </location>
</feature>